<name>A0A7J7K4D1_BUGNE</name>
<dbReference type="EMBL" id="VXIV02001507">
    <property type="protein sequence ID" value="KAF6032458.1"/>
    <property type="molecule type" value="Genomic_DNA"/>
</dbReference>
<dbReference type="InterPro" id="IPR010565">
    <property type="entry name" value="Muskelin_N"/>
</dbReference>
<dbReference type="AlphaFoldDB" id="A0A7J7K4D1"/>
<dbReference type="Gene3D" id="2.60.120.260">
    <property type="entry name" value="Galactose-binding domain-like"/>
    <property type="match status" value="1"/>
</dbReference>
<dbReference type="Pfam" id="PF01344">
    <property type="entry name" value="Kelch_1"/>
    <property type="match status" value="1"/>
</dbReference>
<evidence type="ECO:0000313" key="4">
    <source>
        <dbReference type="EMBL" id="KAF6032458.1"/>
    </source>
</evidence>
<comment type="caution">
    <text evidence="4">The sequence shown here is derived from an EMBL/GenBank/DDBJ whole genome shotgun (WGS) entry which is preliminary data.</text>
</comment>
<dbReference type="SUPFAM" id="SSF49785">
    <property type="entry name" value="Galactose-binding domain-like"/>
    <property type="match status" value="1"/>
</dbReference>
<dbReference type="PANTHER" id="PTHR15526:SF5">
    <property type="entry name" value="MUSKELIN"/>
    <property type="match status" value="1"/>
</dbReference>
<keyword evidence="2" id="KW-0677">Repeat</keyword>
<dbReference type="Pfam" id="PF06588">
    <property type="entry name" value="Muskelin_N"/>
    <property type="match status" value="1"/>
</dbReference>
<accession>A0A7J7K4D1</accession>
<dbReference type="PANTHER" id="PTHR15526">
    <property type="entry name" value="MUSKELIN"/>
    <property type="match status" value="1"/>
</dbReference>
<dbReference type="Gene3D" id="2.120.10.80">
    <property type="entry name" value="Kelch-type beta propeller"/>
    <property type="match status" value="2"/>
</dbReference>
<dbReference type="InterPro" id="IPR008979">
    <property type="entry name" value="Galactose-bd-like_sf"/>
</dbReference>
<gene>
    <name evidence="4" type="ORF">EB796_009272</name>
</gene>
<dbReference type="InterPro" id="IPR006594">
    <property type="entry name" value="LisH"/>
</dbReference>
<feature type="domain" description="Muskelin N-terminal" evidence="3">
    <location>
        <begin position="15"/>
        <end position="205"/>
    </location>
</feature>
<organism evidence="4 5">
    <name type="scientific">Bugula neritina</name>
    <name type="common">Brown bryozoan</name>
    <name type="synonym">Sertularia neritina</name>
    <dbReference type="NCBI Taxonomy" id="10212"/>
    <lineage>
        <taxon>Eukaryota</taxon>
        <taxon>Metazoa</taxon>
        <taxon>Spiralia</taxon>
        <taxon>Lophotrochozoa</taxon>
        <taxon>Bryozoa</taxon>
        <taxon>Gymnolaemata</taxon>
        <taxon>Cheilostomatida</taxon>
        <taxon>Flustrina</taxon>
        <taxon>Buguloidea</taxon>
        <taxon>Bugulidae</taxon>
        <taxon>Bugula</taxon>
    </lineage>
</organism>
<dbReference type="InterPro" id="IPR052456">
    <property type="entry name" value="CTLH_complex_component"/>
</dbReference>
<dbReference type="InterPro" id="IPR015915">
    <property type="entry name" value="Kelch-typ_b-propeller"/>
</dbReference>
<evidence type="ECO:0000256" key="2">
    <source>
        <dbReference type="ARBA" id="ARBA00022737"/>
    </source>
</evidence>
<keyword evidence="5" id="KW-1185">Reference proteome</keyword>
<reference evidence="4" key="1">
    <citation type="submission" date="2020-06" db="EMBL/GenBank/DDBJ databases">
        <title>Draft genome of Bugula neritina, a colonial animal packing powerful symbionts and potential medicines.</title>
        <authorList>
            <person name="Rayko M."/>
        </authorList>
    </citation>
    <scope>NUCLEOTIDE SEQUENCE [LARGE SCALE GENOMIC DNA]</scope>
    <source>
        <strain evidence="4">Kwan_BN1</strain>
    </source>
</reference>
<evidence type="ECO:0000313" key="5">
    <source>
        <dbReference type="Proteomes" id="UP000593567"/>
    </source>
</evidence>
<dbReference type="OrthoDB" id="10052615at2759"/>
<dbReference type="Pfam" id="PF24681">
    <property type="entry name" value="Kelch_KLHDC2_KLHL20_DRC7"/>
    <property type="match status" value="1"/>
</dbReference>
<proteinExistence type="predicted"/>
<keyword evidence="1" id="KW-0880">Kelch repeat</keyword>
<protein>
    <submittedName>
        <fullName evidence="4">MKLN1</fullName>
    </submittedName>
</protein>
<sequence length="719" mass="82997">MACAQSNVADFRQDVLLYSVVDWSSCTLQPSNTAKDCPNNHTFRWISQTTSHSQFLLLKLDEVSILSTITFSKFVRPHVCNLKRFKVYAGLTKNNMTEVYDGGLRNDNVSETFHVNNKYESHLLPVEYVRIEPLDIWGKSFSFCIWQIGLHGTTNSDVVKRNVTYYNKRKEDQAIRVCLKHFREQGYDEAFEALKKKTKIDLEDPILETLHKFLVKEGNYEEVERNLEKSIQSELFEPCVSDQELEVKWSKIEPVNVDGSDFRPGPRGGHQMVMNVNTETLYLYGGWDGQKDLADFWSFHVPSQQWTLISSDTEADGGPPARSCHKMVIDCERKLLFVLGRYLEGSCRTEETLMSEFYMYDIKQGKWVILSADTFSDGGPLLIYDHQMCIDTERQIIYVFGGKAQSAIHAMDFSACSGLFSYHIPTGQWKRLRADGSDMRSRFGHSMMLDHTDQTLYIFAGQRGKEFLNDLLVYYIETDVVEVISTHQSSKLFFPEPLGACIMPPAGYTQRATLDIDKKKIYILLSMDKMMKDNDNVNVKNLIWVYDLTTKSWSVLTNQTVAAGCFLPEYPVPRFAHQLVYDKCKKMHYMFGGNPGASANSLRLDDFWSLTLSRPSKEAIIRKYKLLIRKHKYKELIAEDPLAAVIYLQKDVYEVVDHKCDTESKEFQKLPSLLFDDTNNKKDQRSFLHSSRCKLFDKLVRLYPSAMRQPKDNLLDFVK</sequence>
<evidence type="ECO:0000259" key="3">
    <source>
        <dbReference type="Pfam" id="PF06588"/>
    </source>
</evidence>
<dbReference type="GO" id="GO:0005737">
    <property type="term" value="C:cytoplasm"/>
    <property type="evidence" value="ECO:0007669"/>
    <property type="project" value="TreeGrafter"/>
</dbReference>
<dbReference type="SUPFAM" id="SSF117281">
    <property type="entry name" value="Kelch motif"/>
    <property type="match status" value="2"/>
</dbReference>
<evidence type="ECO:0000256" key="1">
    <source>
        <dbReference type="ARBA" id="ARBA00022441"/>
    </source>
</evidence>
<dbReference type="InterPro" id="IPR006652">
    <property type="entry name" value="Kelch_1"/>
</dbReference>
<dbReference type="Proteomes" id="UP000593567">
    <property type="component" value="Unassembled WGS sequence"/>
</dbReference>
<dbReference type="PROSITE" id="PS50896">
    <property type="entry name" value="LISH"/>
    <property type="match status" value="1"/>
</dbReference>